<gene>
    <name evidence="3" type="ORF">GUJ93_ZPchr0002g23812</name>
</gene>
<sequence length="89" mass="9815">MLEEIALKVEYRASLCDTSELHFSIEVWIVGEKVGEGIGRTRKEAQCQAAEISLRNLASKETYAEVEVGGQILGNGVGTTWEEAKLQFV</sequence>
<dbReference type="AlphaFoldDB" id="A0A8J5SBM5"/>
<protein>
    <recommendedName>
        <fullName evidence="2">DRBM domain-containing protein</fullName>
    </recommendedName>
</protein>
<dbReference type="Pfam" id="PF00035">
    <property type="entry name" value="dsrm"/>
    <property type="match status" value="1"/>
</dbReference>
<evidence type="ECO:0000256" key="1">
    <source>
        <dbReference type="PROSITE-ProRule" id="PRU00266"/>
    </source>
</evidence>
<feature type="domain" description="DRBM" evidence="2">
    <location>
        <begin position="1"/>
        <end position="59"/>
    </location>
</feature>
<proteinExistence type="predicted"/>
<dbReference type="Proteomes" id="UP000729402">
    <property type="component" value="Unassembled WGS sequence"/>
</dbReference>
<comment type="caution">
    <text evidence="3">The sequence shown here is derived from an EMBL/GenBank/DDBJ whole genome shotgun (WGS) entry which is preliminary data.</text>
</comment>
<keyword evidence="1" id="KW-0694">RNA-binding</keyword>
<reference evidence="3" key="1">
    <citation type="journal article" date="2021" name="bioRxiv">
        <title>Whole Genome Assembly and Annotation of Northern Wild Rice, Zizania palustris L., Supports a Whole Genome Duplication in the Zizania Genus.</title>
        <authorList>
            <person name="Haas M."/>
            <person name="Kono T."/>
            <person name="Macchietto M."/>
            <person name="Millas R."/>
            <person name="McGilp L."/>
            <person name="Shao M."/>
            <person name="Duquette J."/>
            <person name="Hirsch C.N."/>
            <person name="Kimball J."/>
        </authorList>
    </citation>
    <scope>NUCLEOTIDE SEQUENCE</scope>
    <source>
        <tissue evidence="3">Fresh leaf tissue</tissue>
    </source>
</reference>
<dbReference type="EMBL" id="JAAALK010000287">
    <property type="protein sequence ID" value="KAG8060115.1"/>
    <property type="molecule type" value="Genomic_DNA"/>
</dbReference>
<organism evidence="3 4">
    <name type="scientific">Zizania palustris</name>
    <name type="common">Northern wild rice</name>
    <dbReference type="NCBI Taxonomy" id="103762"/>
    <lineage>
        <taxon>Eukaryota</taxon>
        <taxon>Viridiplantae</taxon>
        <taxon>Streptophyta</taxon>
        <taxon>Embryophyta</taxon>
        <taxon>Tracheophyta</taxon>
        <taxon>Spermatophyta</taxon>
        <taxon>Magnoliopsida</taxon>
        <taxon>Liliopsida</taxon>
        <taxon>Poales</taxon>
        <taxon>Poaceae</taxon>
        <taxon>BOP clade</taxon>
        <taxon>Oryzoideae</taxon>
        <taxon>Oryzeae</taxon>
        <taxon>Zizaniinae</taxon>
        <taxon>Zizania</taxon>
    </lineage>
</organism>
<dbReference type="InterPro" id="IPR014720">
    <property type="entry name" value="dsRBD_dom"/>
</dbReference>
<dbReference type="OrthoDB" id="690156at2759"/>
<dbReference type="PROSITE" id="PS50137">
    <property type="entry name" value="DS_RBD"/>
    <property type="match status" value="1"/>
</dbReference>
<name>A0A8J5SBM5_ZIZPA</name>
<accession>A0A8J5SBM5</accession>
<evidence type="ECO:0000259" key="2">
    <source>
        <dbReference type="PROSITE" id="PS50137"/>
    </source>
</evidence>
<evidence type="ECO:0000313" key="4">
    <source>
        <dbReference type="Proteomes" id="UP000729402"/>
    </source>
</evidence>
<keyword evidence="4" id="KW-1185">Reference proteome</keyword>
<evidence type="ECO:0000313" key="3">
    <source>
        <dbReference type="EMBL" id="KAG8060115.1"/>
    </source>
</evidence>
<reference evidence="3" key="2">
    <citation type="submission" date="2021-02" db="EMBL/GenBank/DDBJ databases">
        <authorList>
            <person name="Kimball J.A."/>
            <person name="Haas M.W."/>
            <person name="Macchietto M."/>
            <person name="Kono T."/>
            <person name="Duquette J."/>
            <person name="Shao M."/>
        </authorList>
    </citation>
    <scope>NUCLEOTIDE SEQUENCE</scope>
    <source>
        <tissue evidence="3">Fresh leaf tissue</tissue>
    </source>
</reference>
<dbReference type="GO" id="GO:0003723">
    <property type="term" value="F:RNA binding"/>
    <property type="evidence" value="ECO:0007669"/>
    <property type="project" value="UniProtKB-UniRule"/>
</dbReference>